<evidence type="ECO:0000256" key="7">
    <source>
        <dbReference type="ARBA" id="ARBA00023125"/>
    </source>
</evidence>
<dbReference type="GO" id="GO:0008270">
    <property type="term" value="F:zinc ion binding"/>
    <property type="evidence" value="ECO:0007669"/>
    <property type="project" value="UniProtKB-KW"/>
</dbReference>
<dbReference type="OrthoDB" id="8922241at2759"/>
<name>A0A4Y2QHE4_ARAVE</name>
<dbReference type="GO" id="GO:0003677">
    <property type="term" value="F:DNA binding"/>
    <property type="evidence" value="ECO:0007669"/>
    <property type="project" value="UniProtKB-KW"/>
</dbReference>
<accession>A0A4Y2QHE4</accession>
<evidence type="ECO:0000313" key="13">
    <source>
        <dbReference type="Proteomes" id="UP000499080"/>
    </source>
</evidence>
<proteinExistence type="inferred from homology"/>
<keyword evidence="6" id="KW-0862">Zinc</keyword>
<evidence type="ECO:0000256" key="5">
    <source>
        <dbReference type="ARBA" id="ARBA00022771"/>
    </source>
</evidence>
<dbReference type="SMART" id="SM00355">
    <property type="entry name" value="ZnF_C2H2"/>
    <property type="match status" value="3"/>
</dbReference>
<dbReference type="PROSITE" id="PS50157">
    <property type="entry name" value="ZINC_FINGER_C2H2_2"/>
    <property type="match status" value="3"/>
</dbReference>
<comment type="similarity">
    <text evidence="2">Belongs to the hunchback C2H2-type zinc-finger protein family.</text>
</comment>
<dbReference type="Gene3D" id="3.30.160.60">
    <property type="entry name" value="Classic Zinc Finger"/>
    <property type="match status" value="2"/>
</dbReference>
<keyword evidence="4" id="KW-0677">Repeat</keyword>
<dbReference type="EMBL" id="BGPR01013897">
    <property type="protein sequence ID" value="GBN62723.1"/>
    <property type="molecule type" value="Genomic_DNA"/>
</dbReference>
<dbReference type="GO" id="GO:0005634">
    <property type="term" value="C:nucleus"/>
    <property type="evidence" value="ECO:0007669"/>
    <property type="project" value="UniProtKB-SubCell"/>
</dbReference>
<keyword evidence="13" id="KW-1185">Reference proteome</keyword>
<evidence type="ECO:0000256" key="3">
    <source>
        <dbReference type="ARBA" id="ARBA00022723"/>
    </source>
</evidence>
<gene>
    <name evidence="12" type="ORF">AVEN_271296_1</name>
</gene>
<dbReference type="InterPro" id="IPR013087">
    <property type="entry name" value="Znf_C2H2_type"/>
</dbReference>
<dbReference type="PANTHER" id="PTHR24394">
    <property type="entry name" value="ZINC FINGER PROTEIN"/>
    <property type="match status" value="1"/>
</dbReference>
<evidence type="ECO:0000256" key="10">
    <source>
        <dbReference type="SAM" id="MobiDB-lite"/>
    </source>
</evidence>
<dbReference type="PANTHER" id="PTHR24394:SF53">
    <property type="entry name" value="ZINC FINGER AND BTB DOMAIN CONTAINING 2"/>
    <property type="match status" value="1"/>
</dbReference>
<feature type="domain" description="C2H2-type" evidence="11">
    <location>
        <begin position="282"/>
        <end position="309"/>
    </location>
</feature>
<evidence type="ECO:0000313" key="12">
    <source>
        <dbReference type="EMBL" id="GBN62723.1"/>
    </source>
</evidence>
<sequence length="363" mass="40894">MISIFCLRCSQISTSVEGLRCFYCDNYESRTAITANIHPPVPEPGNVSPGYYVPAADASTQTVEEDFILLEPTGEASTQTTDNDFYLLAETVGRHGHENCTKKDCSSHEETSQDFDQVSTAKKNRLPANPNRNKDSFHNKSYDIGNSAMVGTLLEPADEPQISSQQRACLYEQSSVVEYENNPESDGVLIRWGTTKPTEYVNKVGKLDFAGSILFQFENPMLNYVLDSSVNVEGQEKGNIPSVVSSLCQRNPSISKRFQENLVTAKRVAQQKSRTCYGTSRKMCGKCGRYFLKESTFYAHMQNNCDPNPFKCDKCDLKFCFESRLTQHQLLHTGEKPFKCSQCEFASARAWDLNKHLKKHTKK</sequence>
<feature type="region of interest" description="Disordered" evidence="10">
    <location>
        <begin position="98"/>
        <end position="140"/>
    </location>
</feature>
<keyword evidence="7" id="KW-0238">DNA-binding</keyword>
<evidence type="ECO:0000256" key="9">
    <source>
        <dbReference type="PROSITE-ProRule" id="PRU00042"/>
    </source>
</evidence>
<keyword evidence="3" id="KW-0479">Metal-binding</keyword>
<evidence type="ECO:0000259" key="11">
    <source>
        <dbReference type="PROSITE" id="PS50157"/>
    </source>
</evidence>
<keyword evidence="8" id="KW-0539">Nucleus</keyword>
<dbReference type="GO" id="GO:0000981">
    <property type="term" value="F:DNA-binding transcription factor activity, RNA polymerase II-specific"/>
    <property type="evidence" value="ECO:0007669"/>
    <property type="project" value="TreeGrafter"/>
</dbReference>
<dbReference type="SUPFAM" id="SSF57667">
    <property type="entry name" value="beta-beta-alpha zinc fingers"/>
    <property type="match status" value="2"/>
</dbReference>
<evidence type="ECO:0000256" key="1">
    <source>
        <dbReference type="ARBA" id="ARBA00004123"/>
    </source>
</evidence>
<dbReference type="Proteomes" id="UP000499080">
    <property type="component" value="Unassembled WGS sequence"/>
</dbReference>
<comment type="subcellular location">
    <subcellularLocation>
        <location evidence="1">Nucleus</location>
    </subcellularLocation>
</comment>
<dbReference type="InterPro" id="IPR036236">
    <property type="entry name" value="Znf_C2H2_sf"/>
</dbReference>
<organism evidence="12 13">
    <name type="scientific">Araneus ventricosus</name>
    <name type="common">Orbweaver spider</name>
    <name type="synonym">Epeira ventricosa</name>
    <dbReference type="NCBI Taxonomy" id="182803"/>
    <lineage>
        <taxon>Eukaryota</taxon>
        <taxon>Metazoa</taxon>
        <taxon>Ecdysozoa</taxon>
        <taxon>Arthropoda</taxon>
        <taxon>Chelicerata</taxon>
        <taxon>Arachnida</taxon>
        <taxon>Araneae</taxon>
        <taxon>Araneomorphae</taxon>
        <taxon>Entelegynae</taxon>
        <taxon>Araneoidea</taxon>
        <taxon>Araneidae</taxon>
        <taxon>Araneus</taxon>
    </lineage>
</organism>
<evidence type="ECO:0000256" key="4">
    <source>
        <dbReference type="ARBA" id="ARBA00022737"/>
    </source>
</evidence>
<evidence type="ECO:0000256" key="2">
    <source>
        <dbReference type="ARBA" id="ARBA00007746"/>
    </source>
</evidence>
<dbReference type="PROSITE" id="PS00028">
    <property type="entry name" value="ZINC_FINGER_C2H2_1"/>
    <property type="match status" value="1"/>
</dbReference>
<protein>
    <recommendedName>
        <fullName evidence="11">C2H2-type domain-containing protein</fullName>
    </recommendedName>
</protein>
<feature type="domain" description="C2H2-type" evidence="11">
    <location>
        <begin position="338"/>
        <end position="363"/>
    </location>
</feature>
<keyword evidence="5 9" id="KW-0863">Zinc-finger</keyword>
<evidence type="ECO:0000256" key="8">
    <source>
        <dbReference type="ARBA" id="ARBA00023242"/>
    </source>
</evidence>
<reference evidence="12 13" key="1">
    <citation type="journal article" date="2019" name="Sci. Rep.">
        <title>Orb-weaving spider Araneus ventricosus genome elucidates the spidroin gene catalogue.</title>
        <authorList>
            <person name="Kono N."/>
            <person name="Nakamura H."/>
            <person name="Ohtoshi R."/>
            <person name="Moran D.A.P."/>
            <person name="Shinohara A."/>
            <person name="Yoshida Y."/>
            <person name="Fujiwara M."/>
            <person name="Mori M."/>
            <person name="Tomita M."/>
            <person name="Arakawa K."/>
        </authorList>
    </citation>
    <scope>NUCLEOTIDE SEQUENCE [LARGE SCALE GENOMIC DNA]</scope>
</reference>
<comment type="caution">
    <text evidence="12">The sequence shown here is derived from an EMBL/GenBank/DDBJ whole genome shotgun (WGS) entry which is preliminary data.</text>
</comment>
<feature type="domain" description="C2H2-type" evidence="11">
    <location>
        <begin position="310"/>
        <end position="337"/>
    </location>
</feature>
<feature type="compositionally biased region" description="Basic and acidic residues" evidence="10">
    <location>
        <begin position="98"/>
        <end position="111"/>
    </location>
</feature>
<dbReference type="FunFam" id="3.30.160.60:FF:000614">
    <property type="entry name" value="Zinc finger protein 142"/>
    <property type="match status" value="1"/>
</dbReference>
<dbReference type="AlphaFoldDB" id="A0A4Y2QHE4"/>
<evidence type="ECO:0000256" key="6">
    <source>
        <dbReference type="ARBA" id="ARBA00022833"/>
    </source>
</evidence>